<comment type="caution">
    <text evidence="1">The sequence shown here is derived from an EMBL/GenBank/DDBJ whole genome shotgun (WGS) entry which is preliminary data.</text>
</comment>
<dbReference type="Proteomes" id="UP000481643">
    <property type="component" value="Unassembled WGS sequence"/>
</dbReference>
<proteinExistence type="predicted"/>
<evidence type="ECO:0000313" key="2">
    <source>
        <dbReference type="Proteomes" id="UP000481643"/>
    </source>
</evidence>
<protein>
    <submittedName>
        <fullName evidence="1">Uncharacterized protein</fullName>
    </submittedName>
</protein>
<gene>
    <name evidence="1" type="ORF">F9L08_02420</name>
</gene>
<dbReference type="EMBL" id="WBVX01000002">
    <property type="protein sequence ID" value="KAB2689537.1"/>
    <property type="molecule type" value="Genomic_DNA"/>
</dbReference>
<dbReference type="AlphaFoldDB" id="A0A6L3YVG5"/>
<reference evidence="1 2" key="1">
    <citation type="submission" date="2019-09" db="EMBL/GenBank/DDBJ databases">
        <title>Taxonomic organization of the family Brucellaceae based on a phylogenomic approach.</title>
        <authorList>
            <person name="Leclercq S."/>
            <person name="Cloeckaert A."/>
            <person name="Zygmunt M.S."/>
        </authorList>
    </citation>
    <scope>NUCLEOTIDE SEQUENCE [LARGE SCALE GENOMIC DNA]</scope>
    <source>
        <strain evidence="1 2">WS1830</strain>
    </source>
</reference>
<name>A0A6L3YVG5_9HYPH</name>
<accession>A0A6L3YVG5</accession>
<evidence type="ECO:0000313" key="1">
    <source>
        <dbReference type="EMBL" id="KAB2689537.1"/>
    </source>
</evidence>
<organism evidence="1 2">
    <name type="scientific">Brucella tritici</name>
    <dbReference type="NCBI Taxonomy" id="94626"/>
    <lineage>
        <taxon>Bacteria</taxon>
        <taxon>Pseudomonadati</taxon>
        <taxon>Pseudomonadota</taxon>
        <taxon>Alphaproteobacteria</taxon>
        <taxon>Hyphomicrobiales</taxon>
        <taxon>Brucellaceae</taxon>
        <taxon>Brucella/Ochrobactrum group</taxon>
        <taxon>Brucella</taxon>
    </lineage>
</organism>
<sequence>MASRQISGAVSQSGGVPTGAIVEYGNNANGHFTRFADGTQICRHTGNLGAATTANGALYLTDGFLFPFPAAFSVTPSISFGAQRVSGSGSVMAVTSDNTLSSTGVTIRGGGTFSGAVITVYFIAIGRWY</sequence>